<evidence type="ECO:0008006" key="4">
    <source>
        <dbReference type="Google" id="ProtNLM"/>
    </source>
</evidence>
<gene>
    <name evidence="2" type="ORF">H6A31_11590</name>
</gene>
<protein>
    <recommendedName>
        <fullName evidence="4">NigD-like protein</fullName>
    </recommendedName>
</protein>
<organism evidence="2 3">
    <name type="scientific">Bacteroides mediterraneensis</name>
    <dbReference type="NCBI Taxonomy" id="1841856"/>
    <lineage>
        <taxon>Bacteria</taxon>
        <taxon>Pseudomonadati</taxon>
        <taxon>Bacteroidota</taxon>
        <taxon>Bacteroidia</taxon>
        <taxon>Bacteroidales</taxon>
        <taxon>Bacteroidaceae</taxon>
        <taxon>Bacteroides</taxon>
    </lineage>
</organism>
<name>A0ABS2EXB8_9BACE</name>
<dbReference type="Gene3D" id="2.40.50.500">
    <property type="entry name" value="NigD-like N-terminal OB domain"/>
    <property type="match status" value="1"/>
</dbReference>
<comment type="caution">
    <text evidence="2">The sequence shown here is derived from an EMBL/GenBank/DDBJ whole genome shotgun (WGS) entry which is preliminary data.</text>
</comment>
<sequence>MKKQRWAVFFAALLAVVGFSSCLNSEDDGVRTITDYVEVSTSGFGGVSFNSMYGWVCVPSKTLTSTPESNLAYVVYQYNNADLQAISGATSSSTDLPVTLLQDPVYLKNLGNPSSTLPEATETVSLYSLGSGDGMVWRNNKYLILAPAYMLKEGTTTDNVKTELANHHLSVYYVSDDDNVSSNTLTLKLRYQIDGIGNSDSESTETSESWANDYTVKYTDLVYVRLDYLISQYKAAHGSNPKSVAVEYEYNNNSANLPTIANKKPRTVTFSLYETTSNQ</sequence>
<proteinExistence type="predicted"/>
<dbReference type="RefSeq" id="WP_204476471.1">
    <property type="nucleotide sequence ID" value="NZ_JACJJW010000035.1"/>
</dbReference>
<dbReference type="EMBL" id="JACJJW010000035">
    <property type="protein sequence ID" value="MBM6759310.1"/>
    <property type="molecule type" value="Genomic_DNA"/>
</dbReference>
<keyword evidence="3" id="KW-1185">Reference proteome</keyword>
<dbReference type="InterPro" id="IPR038179">
    <property type="entry name" value="NigD-like_N_sf"/>
</dbReference>
<accession>A0ABS2EXB8</accession>
<evidence type="ECO:0000256" key="1">
    <source>
        <dbReference type="SAM" id="SignalP"/>
    </source>
</evidence>
<dbReference type="PROSITE" id="PS51257">
    <property type="entry name" value="PROKAR_LIPOPROTEIN"/>
    <property type="match status" value="1"/>
</dbReference>
<feature type="signal peptide" evidence="1">
    <location>
        <begin position="1"/>
        <end position="25"/>
    </location>
</feature>
<dbReference type="Gene3D" id="2.60.40.3220">
    <property type="match status" value="1"/>
</dbReference>
<reference evidence="2 3" key="1">
    <citation type="journal article" date="2021" name="Sci. Rep.">
        <title>The distribution of antibiotic resistance genes in chicken gut microbiota commensals.</title>
        <authorList>
            <person name="Juricova H."/>
            <person name="Matiasovicova J."/>
            <person name="Kubasova T."/>
            <person name="Cejkova D."/>
            <person name="Rychlik I."/>
        </authorList>
    </citation>
    <scope>NUCLEOTIDE SEQUENCE [LARGE SCALE GENOMIC DNA]</scope>
    <source>
        <strain evidence="2 3">An801</strain>
    </source>
</reference>
<dbReference type="Proteomes" id="UP000703295">
    <property type="component" value="Unassembled WGS sequence"/>
</dbReference>
<evidence type="ECO:0000313" key="2">
    <source>
        <dbReference type="EMBL" id="MBM6759310.1"/>
    </source>
</evidence>
<feature type="chain" id="PRO_5045486259" description="NigD-like protein" evidence="1">
    <location>
        <begin position="26"/>
        <end position="279"/>
    </location>
</feature>
<evidence type="ECO:0000313" key="3">
    <source>
        <dbReference type="Proteomes" id="UP000703295"/>
    </source>
</evidence>
<keyword evidence="1" id="KW-0732">Signal</keyword>